<evidence type="ECO:0000256" key="2">
    <source>
        <dbReference type="SAM" id="SignalP"/>
    </source>
</evidence>
<dbReference type="PROSITE" id="PS50005">
    <property type="entry name" value="TPR"/>
    <property type="match status" value="3"/>
</dbReference>
<keyword evidence="2" id="KW-0732">Signal</keyword>
<accession>A0A7Y0AEI1</accession>
<dbReference type="RefSeq" id="WP_169531446.1">
    <property type="nucleotide sequence ID" value="NZ_JABBGH010000002.1"/>
</dbReference>
<dbReference type="PANTHER" id="PTHR12558">
    <property type="entry name" value="CELL DIVISION CYCLE 16,23,27"/>
    <property type="match status" value="1"/>
</dbReference>
<keyword evidence="4" id="KW-1185">Reference proteome</keyword>
<dbReference type="InterPro" id="IPR019734">
    <property type="entry name" value="TPR_rpt"/>
</dbReference>
<keyword evidence="1" id="KW-0802">TPR repeat</keyword>
<dbReference type="InterPro" id="IPR011990">
    <property type="entry name" value="TPR-like_helical_dom_sf"/>
</dbReference>
<dbReference type="Pfam" id="PF14559">
    <property type="entry name" value="TPR_19"/>
    <property type="match status" value="1"/>
</dbReference>
<gene>
    <name evidence="3" type="ORF">HHL22_11650</name>
</gene>
<feature type="signal peptide" evidence="2">
    <location>
        <begin position="1"/>
        <end position="25"/>
    </location>
</feature>
<evidence type="ECO:0000256" key="1">
    <source>
        <dbReference type="PROSITE-ProRule" id="PRU00339"/>
    </source>
</evidence>
<dbReference type="AlphaFoldDB" id="A0A7Y0AEI1"/>
<dbReference type="PANTHER" id="PTHR12558:SF13">
    <property type="entry name" value="CELL DIVISION CYCLE PROTEIN 27 HOMOLOG"/>
    <property type="match status" value="1"/>
</dbReference>
<evidence type="ECO:0000313" key="4">
    <source>
        <dbReference type="Proteomes" id="UP000559626"/>
    </source>
</evidence>
<evidence type="ECO:0000313" key="3">
    <source>
        <dbReference type="EMBL" id="NML65859.1"/>
    </source>
</evidence>
<reference evidence="3 4" key="1">
    <citation type="submission" date="2020-04" db="EMBL/GenBank/DDBJ databases">
        <title>Hymenobacter polaris sp. nov., isolated from Arctic soil.</title>
        <authorList>
            <person name="Dahal R.H."/>
        </authorList>
    </citation>
    <scope>NUCLEOTIDE SEQUENCE [LARGE SCALE GENOMIC DNA]</scope>
    <source>
        <strain evidence="3 4">RP-2-7</strain>
    </source>
</reference>
<organism evidence="3 4">
    <name type="scientific">Hymenobacter polaris</name>
    <dbReference type="NCBI Taxonomy" id="2682546"/>
    <lineage>
        <taxon>Bacteria</taxon>
        <taxon>Pseudomonadati</taxon>
        <taxon>Bacteroidota</taxon>
        <taxon>Cytophagia</taxon>
        <taxon>Cytophagales</taxon>
        <taxon>Hymenobacteraceae</taxon>
        <taxon>Hymenobacter</taxon>
    </lineage>
</organism>
<dbReference type="Proteomes" id="UP000559626">
    <property type="component" value="Unassembled WGS sequence"/>
</dbReference>
<proteinExistence type="predicted"/>
<dbReference type="SUPFAM" id="SSF48452">
    <property type="entry name" value="TPR-like"/>
    <property type="match status" value="2"/>
</dbReference>
<dbReference type="EMBL" id="JABBGH010000002">
    <property type="protein sequence ID" value="NML65859.1"/>
    <property type="molecule type" value="Genomic_DNA"/>
</dbReference>
<sequence length="540" mass="58636">MSFKPWKPLLLTALVVGAGTTAATAQKVAAAQKAIELERYNEARADLAGDNSPEASFEMGRIYQMRDKPDSAATAFNKAAGTTPFGMVAAGRALLAKNDVAGADAKFADAAKATKMKDVRILTLITQAYAESDNKSVVDKAIPYVKAAETASKGKDNPALMIARGDLYQLSESGGGEAMSSYDRAIAADANNAEAYYRRGALNVRSRNGSEALTNLNKAIELNPNYAPAYKELAEMYFAAGQYDKATSTFQTFMDKAEKSPNTDAEYAAFLYLSKKYPEALTQIDKVLAADPSNLTMNRLKAYTLYETGDYAGAATAMDSYMKMAPAEKIIPEDYSYQSKILLKNKRPADAIAVLQKSIAVTTDPAKKRDLMNDLAVAQSATGDYKGAVSTQKQITSMPGSDLTDQFRYAVALTKNQDYQRADSVYNIINTAKPDYVPAYQYRAQANAGLDPETTKGTAKPYYEKYIQMASATPDKYKSGLVESYDYLALYNLNAKNKAEASSYVEKALALDPTDERAITIKKNLAPPAPRRAAPATKRK</sequence>
<dbReference type="SMART" id="SM00028">
    <property type="entry name" value="TPR"/>
    <property type="match status" value="6"/>
</dbReference>
<feature type="repeat" description="TPR" evidence="1">
    <location>
        <begin position="193"/>
        <end position="226"/>
    </location>
</feature>
<dbReference type="Gene3D" id="1.25.40.10">
    <property type="entry name" value="Tetratricopeptide repeat domain"/>
    <property type="match status" value="3"/>
</dbReference>
<comment type="caution">
    <text evidence="3">The sequence shown here is derived from an EMBL/GenBank/DDBJ whole genome shotgun (WGS) entry which is preliminary data.</text>
</comment>
<dbReference type="Pfam" id="PF13432">
    <property type="entry name" value="TPR_16"/>
    <property type="match status" value="1"/>
</dbReference>
<name>A0A7Y0AEI1_9BACT</name>
<protein>
    <submittedName>
        <fullName evidence="3">Tetratricopeptide repeat protein</fullName>
    </submittedName>
</protein>
<feature type="repeat" description="TPR" evidence="1">
    <location>
        <begin position="482"/>
        <end position="515"/>
    </location>
</feature>
<feature type="chain" id="PRO_5031079324" evidence="2">
    <location>
        <begin position="26"/>
        <end position="540"/>
    </location>
</feature>
<feature type="repeat" description="TPR" evidence="1">
    <location>
        <begin position="227"/>
        <end position="260"/>
    </location>
</feature>